<organism evidence="6 7">
    <name type="scientific">Malaciobacter mytili LMG 24559</name>
    <dbReference type="NCBI Taxonomy" id="1032238"/>
    <lineage>
        <taxon>Bacteria</taxon>
        <taxon>Pseudomonadati</taxon>
        <taxon>Campylobacterota</taxon>
        <taxon>Epsilonproteobacteria</taxon>
        <taxon>Campylobacterales</taxon>
        <taxon>Arcobacteraceae</taxon>
        <taxon>Malaciobacter</taxon>
    </lineage>
</organism>
<keyword evidence="1" id="KW-0547">Nucleotide-binding</keyword>
<evidence type="ECO:0000313" key="6">
    <source>
        <dbReference type="EMBL" id="RXK13689.1"/>
    </source>
</evidence>
<protein>
    <recommendedName>
        <fullName evidence="5">Helicase/UvrB N-terminal domain-containing protein</fullName>
    </recommendedName>
</protein>
<dbReference type="InterPro" id="IPR027417">
    <property type="entry name" value="P-loop_NTPase"/>
</dbReference>
<keyword evidence="4" id="KW-0067">ATP-binding</keyword>
<dbReference type="AlphaFoldDB" id="A0AAX2ABV7"/>
<dbReference type="CDD" id="cd18785">
    <property type="entry name" value="SF2_C"/>
    <property type="match status" value="1"/>
</dbReference>
<dbReference type="InterPro" id="IPR006935">
    <property type="entry name" value="Helicase/UvrB_N"/>
</dbReference>
<evidence type="ECO:0000256" key="3">
    <source>
        <dbReference type="ARBA" id="ARBA00022806"/>
    </source>
</evidence>
<evidence type="ECO:0000313" key="7">
    <source>
        <dbReference type="Proteomes" id="UP000290092"/>
    </source>
</evidence>
<dbReference type="Gene3D" id="3.40.50.300">
    <property type="entry name" value="P-loop containing nucleotide triphosphate hydrolases"/>
    <property type="match status" value="2"/>
</dbReference>
<dbReference type="GO" id="GO:0003677">
    <property type="term" value="F:DNA binding"/>
    <property type="evidence" value="ECO:0007669"/>
    <property type="project" value="InterPro"/>
</dbReference>
<evidence type="ECO:0000256" key="4">
    <source>
        <dbReference type="ARBA" id="ARBA00022840"/>
    </source>
</evidence>
<keyword evidence="7" id="KW-1185">Reference proteome</keyword>
<dbReference type="GO" id="GO:0005524">
    <property type="term" value="F:ATP binding"/>
    <property type="evidence" value="ECO:0007669"/>
    <property type="project" value="UniProtKB-KW"/>
</dbReference>
<reference evidence="6 7" key="1">
    <citation type="submission" date="2017-09" db="EMBL/GenBank/DDBJ databases">
        <title>Genomics of the genus Arcobacter.</title>
        <authorList>
            <person name="Perez-Cataluna A."/>
            <person name="Figueras M.J."/>
            <person name="Salas-Masso N."/>
        </authorList>
    </citation>
    <scope>NUCLEOTIDE SEQUENCE [LARGE SCALE GENOMIC DNA]</scope>
    <source>
        <strain evidence="6 7">CECT 7386</strain>
    </source>
</reference>
<dbReference type="PANTHER" id="PTHR11274">
    <property type="entry name" value="RAD25/XP-B DNA REPAIR HELICASE"/>
    <property type="match status" value="1"/>
</dbReference>
<dbReference type="Pfam" id="PF04851">
    <property type="entry name" value="ResIII"/>
    <property type="match status" value="1"/>
</dbReference>
<feature type="domain" description="Helicase/UvrB N-terminal" evidence="5">
    <location>
        <begin position="3"/>
        <end position="238"/>
    </location>
</feature>
<dbReference type="GO" id="GO:0016787">
    <property type="term" value="F:hydrolase activity"/>
    <property type="evidence" value="ECO:0007669"/>
    <property type="project" value="UniProtKB-KW"/>
</dbReference>
<evidence type="ECO:0000256" key="2">
    <source>
        <dbReference type="ARBA" id="ARBA00022801"/>
    </source>
</evidence>
<dbReference type="PANTHER" id="PTHR11274:SF0">
    <property type="entry name" value="GENERAL TRANSCRIPTION AND DNA REPAIR FACTOR IIH HELICASE SUBUNIT XPB"/>
    <property type="match status" value="1"/>
</dbReference>
<dbReference type="InterPro" id="IPR050615">
    <property type="entry name" value="ATP-dep_DNA_Helicase"/>
</dbReference>
<gene>
    <name evidence="6" type="ORF">CP985_13290</name>
</gene>
<comment type="caution">
    <text evidence="6">The sequence shown here is derived from an EMBL/GenBank/DDBJ whole genome shotgun (WGS) entry which is preliminary data.</text>
</comment>
<keyword evidence="3" id="KW-0347">Helicase</keyword>
<evidence type="ECO:0000256" key="1">
    <source>
        <dbReference type="ARBA" id="ARBA00022741"/>
    </source>
</evidence>
<sequence length="881" mass="101619">MVELKIYQQEALNTLISFCKNYKKSSGKVEEAFNNTLKNSEQFSEPYEPYLKVKESTAPYLCIRIPTGGGKTLIAAKSLKPVIEELYESDKTFLVIWLAPKDIIVNQTIKALKNPKHSYRKAIEEDFPSASINVMRLKDALKNTFNKKTDITILVGSMQSFNVGNDDIRKFYELNSNYANFLENSKYQDEPSLANAIKQSSPYIIIDEAHKVRANLSLSNIINLNPSFVLELTATPERNHKPNAGKYASNIIYSVSASQLKAENMIKLPIILETVDNWEKTVKYSKDRRENLDALAISEKKYIRPIVLFRAEPDRNEDSITYERIKNYLLKIGVKENEIVIATGTIKELDNISSRGCKSIEDKECPVKYIITVDALKEGWDCPFAYVLGVVSDLSSATSVEQLLGRILRNPYVEQKENEELNYSYAIVSSKKFQETAQTLKDQLIDNGFEEIEANLSIIKDPHTNPEANSIGGLFDIDSLHENNSIDVSNFDIGQVSIKNQEAIDYNNITKKFTLFKRPINPNSLKKELRSAIQDENEYKQVEKLIDEAISNKIIRISQNGDFSIPLLTIKNDQGIFEVFEESHIQEHINWTEEEFLAQAFLTEDEFHIEENSTVESIDIDSKTKKVVINPLRERLVHFSKNQLFKTNIEPRDIIKVILSNNSKELNSSPSKSVQKFASHVIRNLIDKGYSIDDLYIYRIKLKKAIMKKIKDTNQLNKTKYFNSLFDNFDFEVSPNIQFTFSKQTYPTSNIDARSSEFKKHYYPNRIQMLGKKEEYECAKYIDKLENIETWIRNIDRRPDYSFWLQTSTDKFYPDFILKLINGKILVIEYKGEDRSTNDDSKEKNKVGSVWEDLNPNVGFIMVSANDYMHKIKNKIDRLLY</sequence>
<dbReference type="EMBL" id="NXID01000063">
    <property type="protein sequence ID" value="RXK13689.1"/>
    <property type="molecule type" value="Genomic_DNA"/>
</dbReference>
<name>A0AAX2ABV7_9BACT</name>
<dbReference type="Proteomes" id="UP000290092">
    <property type="component" value="Unassembled WGS sequence"/>
</dbReference>
<dbReference type="GO" id="GO:0004386">
    <property type="term" value="F:helicase activity"/>
    <property type="evidence" value="ECO:0007669"/>
    <property type="project" value="UniProtKB-KW"/>
</dbReference>
<dbReference type="SUPFAM" id="SSF52540">
    <property type="entry name" value="P-loop containing nucleoside triphosphate hydrolases"/>
    <property type="match status" value="2"/>
</dbReference>
<keyword evidence="2" id="KW-0378">Hydrolase</keyword>
<accession>A0AAX2ABV7</accession>
<proteinExistence type="predicted"/>
<evidence type="ECO:0000259" key="5">
    <source>
        <dbReference type="Pfam" id="PF04851"/>
    </source>
</evidence>